<dbReference type="SUPFAM" id="SSF50965">
    <property type="entry name" value="Galactose oxidase, central domain"/>
    <property type="match status" value="1"/>
</dbReference>
<dbReference type="EMBL" id="DTGT01000105">
    <property type="protein sequence ID" value="HGH60284.1"/>
    <property type="molecule type" value="Genomic_DNA"/>
</dbReference>
<feature type="region of interest" description="Disordered" evidence="3">
    <location>
        <begin position="1"/>
        <end position="31"/>
    </location>
</feature>
<protein>
    <submittedName>
        <fullName evidence="4">Uncharacterized protein</fullName>
    </submittedName>
</protein>
<dbReference type="InterPro" id="IPR011043">
    <property type="entry name" value="Gal_Oxase/kelch_b-propeller"/>
</dbReference>
<dbReference type="InterPro" id="IPR015915">
    <property type="entry name" value="Kelch-typ_b-propeller"/>
</dbReference>
<organism evidence="4">
    <name type="scientific">Desulfomonile tiedjei</name>
    <dbReference type="NCBI Taxonomy" id="2358"/>
    <lineage>
        <taxon>Bacteria</taxon>
        <taxon>Pseudomonadati</taxon>
        <taxon>Thermodesulfobacteriota</taxon>
        <taxon>Desulfomonilia</taxon>
        <taxon>Desulfomonilales</taxon>
        <taxon>Desulfomonilaceae</taxon>
        <taxon>Desulfomonile</taxon>
    </lineage>
</organism>
<dbReference type="Pfam" id="PF24681">
    <property type="entry name" value="Kelch_KLHDC2_KLHL20_DRC7"/>
    <property type="match status" value="1"/>
</dbReference>
<proteinExistence type="predicted"/>
<sequence length="910" mass="97587">MRSDPRPLAPPLLRGVFHSPGQAPGTHSNHNERTIMTYVVGNATHLRGRVLSGDPRVGDVYRYDGAAFVCDNVLNECEEEIARNRRNIQLLFLQQATYEHIVRGDAVNGFYDSFEDASGVDQERLVGEYSEAGGCFLSAAELGPWSSPFLRREVIDRKDHKGPIAAWRQDQGAAGHFEAAEAGFDVNAAAVSVAGGAKTGLPATGHGMVAGDAARLSGFVNGSLNGVFVVQPETTADLLVVEAAYAAETMTSSCKRAKVLSLGAGRDAAQVTEGLLVRIGSYADVSILHIDEATAGRGAGKVMLSAAMPSGPVAGVFDAALHDGLMRPAYRCNDAVSIAEAATPGTRPSPRQLFCEIVHPPTRRYYAIGGARFSDGQYVRDCWEYDIDGDSWRLLTLNGDEVPYGRHHSAAFVPSVGKYLIMAIQIDQQGVILNGGRLWMAWFDPVAPSWTNITPLNYPTLYQRASGAYDPVNHCFWLFGGDTTRDQTGVSNELWRYDIEANAWTEKGLNGAKPSPRGRMAMIYDPSGGLLMYGGWNASNVFLSDLWRYDIATDAWTQLSPGGAAPIPLANQRHCYEPANGRWYHWGGMTTGGVYSAALMYYAAAENAWSVPIPSGTMYGSHCSRSAISILDGRLYAFAGAMVAPFSDAMRIIRLHDPVAAVSAAVGVANAAAAGDAHDAFSLAVSKVDELAAEGSAVYYALSWDDGETWTVCRDGVWREIVRQDAGVWQRREASGLWEAATDNDVFTALRQAVLLPLNQMDREALIAAADAAWETAATWWMPCHAVRVAAILVCGSSSAPAVMGWTFNRRGGLDIRSVPAPLQPAASRISASFLIQGAADAVHYYLAADASHPEWVPLPNMTKVADMAGAVEYWASGAAECPGNHAGMALRIRAAGSAAAHGWAASWNG</sequence>
<comment type="caution">
    <text evidence="4">The sequence shown here is derived from an EMBL/GenBank/DDBJ whole genome shotgun (WGS) entry which is preliminary data.</text>
</comment>
<keyword evidence="2" id="KW-0677">Repeat</keyword>
<reference evidence="4" key="1">
    <citation type="journal article" date="2020" name="mSystems">
        <title>Genome- and Community-Level Interaction Insights into Carbon Utilization and Element Cycling Functions of Hydrothermarchaeota in Hydrothermal Sediment.</title>
        <authorList>
            <person name="Zhou Z."/>
            <person name="Liu Y."/>
            <person name="Xu W."/>
            <person name="Pan J."/>
            <person name="Luo Z.H."/>
            <person name="Li M."/>
        </authorList>
    </citation>
    <scope>NUCLEOTIDE SEQUENCE [LARGE SCALE GENOMIC DNA]</scope>
    <source>
        <strain evidence="4">SpSt-769</strain>
    </source>
</reference>
<dbReference type="AlphaFoldDB" id="A0A7C4AQX6"/>
<evidence type="ECO:0000256" key="3">
    <source>
        <dbReference type="SAM" id="MobiDB-lite"/>
    </source>
</evidence>
<keyword evidence="1" id="KW-0880">Kelch repeat</keyword>
<dbReference type="PANTHER" id="PTHR46093:SF18">
    <property type="entry name" value="FIBRONECTIN TYPE-III DOMAIN-CONTAINING PROTEIN"/>
    <property type="match status" value="1"/>
</dbReference>
<dbReference type="Gene3D" id="2.120.10.80">
    <property type="entry name" value="Kelch-type beta propeller"/>
    <property type="match status" value="2"/>
</dbReference>
<evidence type="ECO:0000256" key="1">
    <source>
        <dbReference type="ARBA" id="ARBA00022441"/>
    </source>
</evidence>
<evidence type="ECO:0000256" key="2">
    <source>
        <dbReference type="ARBA" id="ARBA00022737"/>
    </source>
</evidence>
<gene>
    <name evidence="4" type="ORF">ENV54_03175</name>
</gene>
<dbReference type="PANTHER" id="PTHR46093">
    <property type="entry name" value="ACYL-COA-BINDING DOMAIN-CONTAINING PROTEIN 5"/>
    <property type="match status" value="1"/>
</dbReference>
<name>A0A7C4AQX6_9BACT</name>
<accession>A0A7C4AQX6</accession>
<evidence type="ECO:0000313" key="4">
    <source>
        <dbReference type="EMBL" id="HGH60284.1"/>
    </source>
</evidence>